<dbReference type="AlphaFoldDB" id="A0A7W7ZB03"/>
<dbReference type="PANTHER" id="PTHR20863">
    <property type="entry name" value="ACYL CARRIER PROTEIN"/>
    <property type="match status" value="1"/>
</dbReference>
<dbReference type="GO" id="GO:0000036">
    <property type="term" value="F:acyl carrier activity"/>
    <property type="evidence" value="ECO:0007669"/>
    <property type="project" value="TreeGrafter"/>
</dbReference>
<keyword evidence="1" id="KW-0596">Phosphopantetheine</keyword>
<dbReference type="Pfam" id="PF00550">
    <property type="entry name" value="PP-binding"/>
    <property type="match status" value="1"/>
</dbReference>
<dbReference type="InterPro" id="IPR009081">
    <property type="entry name" value="PP-bd_ACP"/>
</dbReference>
<protein>
    <submittedName>
        <fullName evidence="4">Acyl carrier protein</fullName>
    </submittedName>
</protein>
<dbReference type="Proteomes" id="UP000540989">
    <property type="component" value="Unassembled WGS sequence"/>
</dbReference>
<feature type="domain" description="Carrier" evidence="3">
    <location>
        <begin position="14"/>
        <end position="88"/>
    </location>
</feature>
<gene>
    <name evidence="4" type="ORF">HDF16_000963</name>
</gene>
<dbReference type="RefSeq" id="WP_221312478.1">
    <property type="nucleotide sequence ID" value="NZ_JACHIP010000001.1"/>
</dbReference>
<evidence type="ECO:0000256" key="1">
    <source>
        <dbReference type="ARBA" id="ARBA00022450"/>
    </source>
</evidence>
<reference evidence="4 5" key="1">
    <citation type="submission" date="2020-08" db="EMBL/GenBank/DDBJ databases">
        <title>Genomic Encyclopedia of Type Strains, Phase IV (KMG-V): Genome sequencing to study the core and pangenomes of soil and plant-associated prokaryotes.</title>
        <authorList>
            <person name="Whitman W."/>
        </authorList>
    </citation>
    <scope>NUCLEOTIDE SEQUENCE [LARGE SCALE GENOMIC DNA]</scope>
    <source>
        <strain evidence="4 5">M8UP14</strain>
    </source>
</reference>
<accession>A0A7W7ZB03</accession>
<keyword evidence="5" id="KW-1185">Reference proteome</keyword>
<dbReference type="GO" id="GO:0016020">
    <property type="term" value="C:membrane"/>
    <property type="evidence" value="ECO:0007669"/>
    <property type="project" value="GOC"/>
</dbReference>
<sequence>MSETVQPVSSAPQESVEQRVLRVIAVTRRVPVETIHATSTFEELGIDSLDRINILFELEGEFEIEIDDEQAKQVTTLQQMIDGITLLLAAKAAKEASA</sequence>
<dbReference type="InterPro" id="IPR003231">
    <property type="entry name" value="ACP"/>
</dbReference>
<evidence type="ECO:0000259" key="3">
    <source>
        <dbReference type="PROSITE" id="PS50075"/>
    </source>
</evidence>
<dbReference type="PROSITE" id="PS50075">
    <property type="entry name" value="CARRIER"/>
    <property type="match status" value="1"/>
</dbReference>
<keyword evidence="2" id="KW-0597">Phosphoprotein</keyword>
<dbReference type="SUPFAM" id="SSF47336">
    <property type="entry name" value="ACP-like"/>
    <property type="match status" value="1"/>
</dbReference>
<dbReference type="Gene3D" id="1.10.1200.10">
    <property type="entry name" value="ACP-like"/>
    <property type="match status" value="1"/>
</dbReference>
<dbReference type="GO" id="GO:0005829">
    <property type="term" value="C:cytosol"/>
    <property type="evidence" value="ECO:0007669"/>
    <property type="project" value="TreeGrafter"/>
</dbReference>
<evidence type="ECO:0000313" key="4">
    <source>
        <dbReference type="EMBL" id="MBB5056294.1"/>
    </source>
</evidence>
<dbReference type="InterPro" id="IPR036736">
    <property type="entry name" value="ACP-like_sf"/>
</dbReference>
<dbReference type="GO" id="GO:0000035">
    <property type="term" value="F:acyl binding"/>
    <property type="evidence" value="ECO:0007669"/>
    <property type="project" value="TreeGrafter"/>
</dbReference>
<comment type="caution">
    <text evidence="4">The sequence shown here is derived from an EMBL/GenBank/DDBJ whole genome shotgun (WGS) entry which is preliminary data.</text>
</comment>
<dbReference type="PANTHER" id="PTHR20863:SF76">
    <property type="entry name" value="CARRIER DOMAIN-CONTAINING PROTEIN"/>
    <property type="match status" value="1"/>
</dbReference>
<dbReference type="GO" id="GO:0009245">
    <property type="term" value="P:lipid A biosynthetic process"/>
    <property type="evidence" value="ECO:0007669"/>
    <property type="project" value="TreeGrafter"/>
</dbReference>
<evidence type="ECO:0000256" key="2">
    <source>
        <dbReference type="ARBA" id="ARBA00022553"/>
    </source>
</evidence>
<organism evidence="4 5">
    <name type="scientific">Granulicella aggregans</name>
    <dbReference type="NCBI Taxonomy" id="474949"/>
    <lineage>
        <taxon>Bacteria</taxon>
        <taxon>Pseudomonadati</taxon>
        <taxon>Acidobacteriota</taxon>
        <taxon>Terriglobia</taxon>
        <taxon>Terriglobales</taxon>
        <taxon>Acidobacteriaceae</taxon>
        <taxon>Granulicella</taxon>
    </lineage>
</organism>
<name>A0A7W7ZB03_9BACT</name>
<dbReference type="EMBL" id="JACHIP010000001">
    <property type="protein sequence ID" value="MBB5056294.1"/>
    <property type="molecule type" value="Genomic_DNA"/>
</dbReference>
<evidence type="ECO:0000313" key="5">
    <source>
        <dbReference type="Proteomes" id="UP000540989"/>
    </source>
</evidence>
<proteinExistence type="predicted"/>